<keyword evidence="1" id="KW-0812">Transmembrane</keyword>
<keyword evidence="3" id="KW-1185">Reference proteome</keyword>
<dbReference type="EMBL" id="CAWUHB010000035">
    <property type="protein sequence ID" value="CAK7226295.1"/>
    <property type="molecule type" value="Genomic_DNA"/>
</dbReference>
<evidence type="ECO:0000313" key="2">
    <source>
        <dbReference type="EMBL" id="CAK7226295.1"/>
    </source>
</evidence>
<organism evidence="2 3">
    <name type="scientific">Sporothrix curviconia</name>
    <dbReference type="NCBI Taxonomy" id="1260050"/>
    <lineage>
        <taxon>Eukaryota</taxon>
        <taxon>Fungi</taxon>
        <taxon>Dikarya</taxon>
        <taxon>Ascomycota</taxon>
        <taxon>Pezizomycotina</taxon>
        <taxon>Sordariomycetes</taxon>
        <taxon>Sordariomycetidae</taxon>
        <taxon>Ophiostomatales</taxon>
        <taxon>Ophiostomataceae</taxon>
        <taxon>Sporothrix</taxon>
    </lineage>
</organism>
<evidence type="ECO:0000256" key="1">
    <source>
        <dbReference type="SAM" id="Phobius"/>
    </source>
</evidence>
<accession>A0ABP0C540</accession>
<protein>
    <recommendedName>
        <fullName evidence="4">FAR-17a/AIG1-like protein</fullName>
    </recommendedName>
</protein>
<feature type="transmembrane region" description="Helical" evidence="1">
    <location>
        <begin position="29"/>
        <end position="52"/>
    </location>
</feature>
<feature type="transmembrane region" description="Helical" evidence="1">
    <location>
        <begin position="80"/>
        <end position="102"/>
    </location>
</feature>
<comment type="caution">
    <text evidence="2">The sequence shown here is derived from an EMBL/GenBank/DDBJ whole genome shotgun (WGS) entry which is preliminary data.</text>
</comment>
<feature type="transmembrane region" description="Helical" evidence="1">
    <location>
        <begin position="178"/>
        <end position="198"/>
    </location>
</feature>
<feature type="transmembrane region" description="Helical" evidence="1">
    <location>
        <begin position="218"/>
        <end position="242"/>
    </location>
</feature>
<dbReference type="Proteomes" id="UP001642405">
    <property type="component" value="Unassembled WGS sequence"/>
</dbReference>
<gene>
    <name evidence="2" type="ORF">SCUCBS95973_006152</name>
</gene>
<dbReference type="PANTHER" id="PTHR12242:SF1">
    <property type="entry name" value="MYND-TYPE DOMAIN-CONTAINING PROTEIN"/>
    <property type="match status" value="1"/>
</dbReference>
<keyword evidence="1" id="KW-1133">Transmembrane helix</keyword>
<evidence type="ECO:0000313" key="3">
    <source>
        <dbReference type="Proteomes" id="UP001642405"/>
    </source>
</evidence>
<sequence length="275" mass="30361">MSRFSPFASSSGPWDPSHRLETSWLLPPALLAAVRALFGIYIFITLIFVIAWDCEQASLGGCATAGDQFSYFTVLTYWGLAFYFAVAAVHTATYAFTGAALLDRFPRALQHLHALFYSTVTVFPFVVTAVYWGKLYAGPWFPVMFDAWRNVSQHAMNSGFALFEIVVARTVPQPWVHIAGLITLLALYLALAYITRATKGFYVYSFLDPAQKGGSGLIAAYVFGIAVGCALVFAIVQGLIWVRRWVTETKLGKDGKFAHADRQAVDIEMVQPSKA</sequence>
<proteinExistence type="predicted"/>
<name>A0ABP0C540_9PEZI</name>
<keyword evidence="1" id="KW-0472">Membrane</keyword>
<evidence type="ECO:0008006" key="4">
    <source>
        <dbReference type="Google" id="ProtNLM"/>
    </source>
</evidence>
<reference evidence="2 3" key="1">
    <citation type="submission" date="2024-01" db="EMBL/GenBank/DDBJ databases">
        <authorList>
            <person name="Allen C."/>
            <person name="Tagirdzhanova G."/>
        </authorList>
    </citation>
    <scope>NUCLEOTIDE SEQUENCE [LARGE SCALE GENOMIC DNA]</scope>
</reference>
<feature type="transmembrane region" description="Helical" evidence="1">
    <location>
        <begin position="114"/>
        <end position="133"/>
    </location>
</feature>
<dbReference type="PANTHER" id="PTHR12242">
    <property type="entry name" value="OS02G0130600 PROTEIN-RELATED"/>
    <property type="match status" value="1"/>
</dbReference>